<evidence type="ECO:0000313" key="8">
    <source>
        <dbReference type="EMBL" id="MBI2876289.1"/>
    </source>
</evidence>
<keyword evidence="6" id="KW-0521">NADP</keyword>
<evidence type="ECO:0000313" key="9">
    <source>
        <dbReference type="Proteomes" id="UP000769766"/>
    </source>
</evidence>
<dbReference type="EC" id="1.1.1.133" evidence="3 6"/>
<reference evidence="8" key="1">
    <citation type="submission" date="2020-07" db="EMBL/GenBank/DDBJ databases">
        <title>Huge and variable diversity of episymbiotic CPR bacteria and DPANN archaea in groundwater ecosystems.</title>
        <authorList>
            <person name="He C.Y."/>
            <person name="Keren R."/>
            <person name="Whittaker M."/>
            <person name="Farag I.F."/>
            <person name="Doudna J."/>
            <person name="Cate J.H.D."/>
            <person name="Banfield J.F."/>
        </authorList>
    </citation>
    <scope>NUCLEOTIDE SEQUENCE</scope>
    <source>
        <strain evidence="8">NC_groundwater_672_Ag_B-0.1um_62_36</strain>
    </source>
</reference>
<dbReference type="InterPro" id="IPR029903">
    <property type="entry name" value="RmlD-like-bd"/>
</dbReference>
<dbReference type="GO" id="GO:0019305">
    <property type="term" value="P:dTDP-rhamnose biosynthetic process"/>
    <property type="evidence" value="ECO:0007669"/>
    <property type="project" value="TreeGrafter"/>
</dbReference>
<evidence type="ECO:0000256" key="6">
    <source>
        <dbReference type="RuleBase" id="RU364082"/>
    </source>
</evidence>
<dbReference type="GO" id="GO:0008831">
    <property type="term" value="F:dTDP-4-dehydrorhamnose reductase activity"/>
    <property type="evidence" value="ECO:0007669"/>
    <property type="project" value="UniProtKB-EC"/>
</dbReference>
<comment type="caution">
    <text evidence="8">The sequence shown here is derived from an EMBL/GenBank/DDBJ whole genome shotgun (WGS) entry which is preliminary data.</text>
</comment>
<evidence type="ECO:0000259" key="7">
    <source>
        <dbReference type="Pfam" id="PF04321"/>
    </source>
</evidence>
<accession>A0A932CNC0</accession>
<comment type="similarity">
    <text evidence="2 6">Belongs to the dTDP-4-dehydrorhamnose reductase family.</text>
</comment>
<organism evidence="8 9">
    <name type="scientific">Tectimicrobiota bacterium</name>
    <dbReference type="NCBI Taxonomy" id="2528274"/>
    <lineage>
        <taxon>Bacteria</taxon>
        <taxon>Pseudomonadati</taxon>
        <taxon>Nitrospinota/Tectimicrobiota group</taxon>
        <taxon>Candidatus Tectimicrobiota</taxon>
    </lineage>
</organism>
<protein>
    <recommendedName>
        <fullName evidence="4 6">dTDP-4-dehydrorhamnose reductase</fullName>
        <ecNumber evidence="3 6">1.1.1.133</ecNumber>
    </recommendedName>
</protein>
<gene>
    <name evidence="8" type="primary">rfbD</name>
    <name evidence="8" type="ORF">HYY20_05350</name>
</gene>
<dbReference type="Pfam" id="PF04321">
    <property type="entry name" value="RmlD_sub_bind"/>
    <property type="match status" value="1"/>
</dbReference>
<evidence type="ECO:0000256" key="1">
    <source>
        <dbReference type="ARBA" id="ARBA00004781"/>
    </source>
</evidence>
<dbReference type="EMBL" id="JACPRF010000166">
    <property type="protein sequence ID" value="MBI2876289.1"/>
    <property type="molecule type" value="Genomic_DNA"/>
</dbReference>
<comment type="pathway">
    <text evidence="1 6">Carbohydrate biosynthesis; dTDP-L-rhamnose biosynthesis.</text>
</comment>
<sequence length="288" mass="32413">MRIALIGAHGQLGRGLTKLLEAERHWGELIPLTHPEIEVTDLVGARRALEGSAPDLVVNTAAYHRVDLCEDEAEMALRVNAYGVRNLALICREREIPLVHYSTDYVFDGEKRTPYTEADPPHPLSAYGISKLTGELFIRYLTPRHFIIRTCGLYGVGGATSKAGNFVETMLRLGTQGKPLRVVADQIVTPTYVMDLARKTVELIQTRHYGLYHITNHGQCSWYQFAQAIFRQAGVQADLHPTTAREFGARARRPAYSVLKNGQLERWGMDDLRDWQEALAAYLKERKG</sequence>
<dbReference type="Proteomes" id="UP000769766">
    <property type="component" value="Unassembled WGS sequence"/>
</dbReference>
<comment type="catalytic activity">
    <reaction evidence="5">
        <text>dTDP-beta-L-rhamnose + NADP(+) = dTDP-4-dehydro-beta-L-rhamnose + NADPH + H(+)</text>
        <dbReference type="Rhea" id="RHEA:21796"/>
        <dbReference type="ChEBI" id="CHEBI:15378"/>
        <dbReference type="ChEBI" id="CHEBI:57510"/>
        <dbReference type="ChEBI" id="CHEBI:57783"/>
        <dbReference type="ChEBI" id="CHEBI:58349"/>
        <dbReference type="ChEBI" id="CHEBI:62830"/>
        <dbReference type="EC" id="1.1.1.133"/>
    </reaction>
</comment>
<dbReference type="GO" id="GO:0005829">
    <property type="term" value="C:cytosol"/>
    <property type="evidence" value="ECO:0007669"/>
    <property type="project" value="TreeGrafter"/>
</dbReference>
<comment type="function">
    <text evidence="6">Catalyzes the reduction of dTDP-6-deoxy-L-lyxo-4-hexulose to yield dTDP-L-rhamnose.</text>
</comment>
<dbReference type="PANTHER" id="PTHR10491">
    <property type="entry name" value="DTDP-4-DEHYDRORHAMNOSE REDUCTASE"/>
    <property type="match status" value="1"/>
</dbReference>
<dbReference type="InterPro" id="IPR005913">
    <property type="entry name" value="dTDP_dehydrorham_reduct"/>
</dbReference>
<dbReference type="CDD" id="cd05254">
    <property type="entry name" value="dTDP_HR_like_SDR_e"/>
    <property type="match status" value="1"/>
</dbReference>
<keyword evidence="6 8" id="KW-0560">Oxidoreductase</keyword>
<name>A0A932CNC0_UNCTE</name>
<feature type="non-terminal residue" evidence="8">
    <location>
        <position position="288"/>
    </location>
</feature>
<dbReference type="Gene3D" id="3.90.25.10">
    <property type="entry name" value="UDP-galactose 4-epimerase, domain 1"/>
    <property type="match status" value="1"/>
</dbReference>
<dbReference type="InterPro" id="IPR036291">
    <property type="entry name" value="NAD(P)-bd_dom_sf"/>
</dbReference>
<feature type="domain" description="RmlD-like substrate binding" evidence="7">
    <location>
        <begin position="1"/>
        <end position="285"/>
    </location>
</feature>
<evidence type="ECO:0000256" key="5">
    <source>
        <dbReference type="ARBA" id="ARBA00048200"/>
    </source>
</evidence>
<dbReference type="AlphaFoldDB" id="A0A932CNC0"/>
<evidence type="ECO:0000256" key="3">
    <source>
        <dbReference type="ARBA" id="ARBA00012929"/>
    </source>
</evidence>
<dbReference type="Gene3D" id="3.40.50.720">
    <property type="entry name" value="NAD(P)-binding Rossmann-like Domain"/>
    <property type="match status" value="1"/>
</dbReference>
<evidence type="ECO:0000256" key="4">
    <source>
        <dbReference type="ARBA" id="ARBA00017099"/>
    </source>
</evidence>
<dbReference type="SUPFAM" id="SSF51735">
    <property type="entry name" value="NAD(P)-binding Rossmann-fold domains"/>
    <property type="match status" value="1"/>
</dbReference>
<dbReference type="NCBIfam" id="TIGR01214">
    <property type="entry name" value="rmlD"/>
    <property type="match status" value="1"/>
</dbReference>
<proteinExistence type="inferred from homology"/>
<evidence type="ECO:0000256" key="2">
    <source>
        <dbReference type="ARBA" id="ARBA00010944"/>
    </source>
</evidence>
<dbReference type="PANTHER" id="PTHR10491:SF4">
    <property type="entry name" value="METHIONINE ADENOSYLTRANSFERASE 2 SUBUNIT BETA"/>
    <property type="match status" value="1"/>
</dbReference>